<dbReference type="PANTHER" id="PTHR43156:SF9">
    <property type="entry name" value="HAMP DOMAIN-CONTAINING PROTEIN"/>
    <property type="match status" value="1"/>
</dbReference>
<comment type="caution">
    <text evidence="7">The sequence shown here is derived from an EMBL/GenBank/DDBJ whole genome shotgun (WGS) entry which is preliminary data.</text>
</comment>
<dbReference type="SMART" id="SM00331">
    <property type="entry name" value="PP2C_SIG"/>
    <property type="match status" value="1"/>
</dbReference>
<dbReference type="InterPro" id="IPR052016">
    <property type="entry name" value="Bact_Sigma-Reg"/>
</dbReference>
<dbReference type="SMART" id="SM00028">
    <property type="entry name" value="TPR"/>
    <property type="match status" value="5"/>
</dbReference>
<feature type="repeat" description="TPR" evidence="2">
    <location>
        <begin position="209"/>
        <end position="242"/>
    </location>
</feature>
<dbReference type="GO" id="GO:0016791">
    <property type="term" value="F:phosphatase activity"/>
    <property type="evidence" value="ECO:0007669"/>
    <property type="project" value="TreeGrafter"/>
</dbReference>
<reference evidence="7 8" key="1">
    <citation type="submission" date="2017-06" db="EMBL/GenBank/DDBJ databases">
        <title>Raineya orbicola gen. nov., sp. nov. a slightly thermophilic bacterium of the phylum Bacteroidetes and the description of Raineyaceae fam. nov.</title>
        <authorList>
            <person name="Albuquerque L."/>
            <person name="Polonia A.R.M."/>
            <person name="Barroso C."/>
            <person name="Froufe H.J.C."/>
            <person name="Lage O."/>
            <person name="Lobo-Da-Cunha A."/>
            <person name="Egas C."/>
            <person name="Da Costa M.S."/>
        </authorList>
    </citation>
    <scope>NUCLEOTIDE SEQUENCE [LARGE SCALE GENOMIC DNA]</scope>
    <source>
        <strain evidence="7 8">SPSPC-11</strain>
    </source>
</reference>
<evidence type="ECO:0000256" key="1">
    <source>
        <dbReference type="ARBA" id="ARBA00022801"/>
    </source>
</evidence>
<dbReference type="EMBL" id="NKXO01000034">
    <property type="protein sequence ID" value="PKQ67429.1"/>
    <property type="molecule type" value="Genomic_DNA"/>
</dbReference>
<keyword evidence="4" id="KW-1133">Transmembrane helix</keyword>
<evidence type="ECO:0000259" key="6">
    <source>
        <dbReference type="SMART" id="SM00331"/>
    </source>
</evidence>
<keyword evidence="8" id="KW-1185">Reference proteome</keyword>
<keyword evidence="1" id="KW-0378">Hydrolase</keyword>
<dbReference type="Gene3D" id="1.25.40.10">
    <property type="entry name" value="Tetratricopeptide repeat domain"/>
    <property type="match status" value="2"/>
</dbReference>
<evidence type="ECO:0000256" key="2">
    <source>
        <dbReference type="PROSITE-ProRule" id="PRU00339"/>
    </source>
</evidence>
<evidence type="ECO:0000256" key="5">
    <source>
        <dbReference type="SAM" id="SignalP"/>
    </source>
</evidence>
<gene>
    <name evidence="7" type="ORF">Rain11_2042</name>
</gene>
<sequence length="820" mass="94430">MTPVKKLLCLFLCLLAFNMIVKAQSQSSISVLLAELNKAKDMPERINILERLGLTYQRQNAHKKAIEYFEQVYQLQEQNNESNSAKIAILNAIGNSQIALKDYNNAQKTYDKILRLQKKENRKKDEVNTLHKLAEICEAADKNQDALNYTLECLQLNKELGDEMAVADTHNNLGFLYRQLGNTQKSMDHFMEALAIYGKLSRLRPQQQLTMYTNLGVTYSYIGKFDDAGEYFQKAYKLAENQKNEYEVANLSNYLAANNYVSGKSKVAIAQTEKAISIAQNLPNGDNILEVSYNILAQIYQKEKDFAQYQKYNKLYQDTREKIRQREALNQQKLLEEQINVEKKENELKQDIAEKEKQEMTVKQLALEKEKARQEADLARKESEISRTRALNQELERKRIEQALLITKQQAEAEKQRQENELLQREKELQAIKIDAQEKEKVLKEKELAEVREKEKVAKQQKEAAEKEARANELINQLLMIIIALAIIGLAYSIYTYIRIRKQKNAIERQAKEIEKQSKEIQEQSLAIQEQSNQIAAQNEELRQNQEEIMAQRDAIAEKNAILAEQNEKIEKSINAAMTIQQAVLPHEDKMKALLGEYFLIFRPRDVVSGDFYWVEQVDNKVIVATVDCTGHGVPGALMSIIGSTMLTKVVKQYQITEPAEILKKLDEEIRSTLQQDKTENQYGMDLSVCVLEKQPDGFTKLTYAGAKRPLYYIEAGHDQVFMLKGDRRSIGGFQNENVPFTNQELRLKSGSLLYLGSDGFTDQNNAERIKLGEAKFKYLLSQNCNLTMSEQQKHLENFLDMYQRGTMQRDDILLMGIKV</sequence>
<dbReference type="AlphaFoldDB" id="A0A2N3IAV1"/>
<evidence type="ECO:0000313" key="7">
    <source>
        <dbReference type="EMBL" id="PKQ67429.1"/>
    </source>
</evidence>
<feature type="repeat" description="TPR" evidence="2">
    <location>
        <begin position="46"/>
        <end position="79"/>
    </location>
</feature>
<dbReference type="InterPro" id="IPR036457">
    <property type="entry name" value="PPM-type-like_dom_sf"/>
</dbReference>
<keyword evidence="4" id="KW-0472">Membrane</keyword>
<feature type="signal peptide" evidence="5">
    <location>
        <begin position="1"/>
        <end position="23"/>
    </location>
</feature>
<proteinExistence type="predicted"/>
<dbReference type="InterPro" id="IPR001932">
    <property type="entry name" value="PPM-type_phosphatase-like_dom"/>
</dbReference>
<dbReference type="PANTHER" id="PTHR43156">
    <property type="entry name" value="STAGE II SPORULATION PROTEIN E-RELATED"/>
    <property type="match status" value="1"/>
</dbReference>
<feature type="repeat" description="TPR" evidence="2">
    <location>
        <begin position="167"/>
        <end position="200"/>
    </location>
</feature>
<keyword evidence="3" id="KW-0175">Coiled coil</keyword>
<protein>
    <submittedName>
        <fullName evidence="7">Stage II sporulation protein E (SpoIIE)</fullName>
    </submittedName>
</protein>
<dbReference type="Pfam" id="PF13424">
    <property type="entry name" value="TPR_12"/>
    <property type="match status" value="2"/>
</dbReference>
<keyword evidence="2" id="KW-0802">TPR repeat</keyword>
<evidence type="ECO:0000256" key="4">
    <source>
        <dbReference type="SAM" id="Phobius"/>
    </source>
</evidence>
<evidence type="ECO:0000256" key="3">
    <source>
        <dbReference type="SAM" id="Coils"/>
    </source>
</evidence>
<feature type="domain" description="PPM-type phosphatase" evidence="6">
    <location>
        <begin position="593"/>
        <end position="820"/>
    </location>
</feature>
<feature type="repeat" description="TPR" evidence="2">
    <location>
        <begin position="87"/>
        <end position="120"/>
    </location>
</feature>
<accession>A0A2N3IAV1</accession>
<dbReference type="PROSITE" id="PS50293">
    <property type="entry name" value="TPR_REGION"/>
    <property type="match status" value="1"/>
</dbReference>
<dbReference type="InterPro" id="IPR019734">
    <property type="entry name" value="TPR_rpt"/>
</dbReference>
<dbReference type="PROSITE" id="PS50005">
    <property type="entry name" value="TPR"/>
    <property type="match status" value="4"/>
</dbReference>
<feature type="coiled-coil region" evidence="3">
    <location>
        <begin position="325"/>
        <end position="559"/>
    </location>
</feature>
<organism evidence="7 8">
    <name type="scientific">Raineya orbicola</name>
    <dbReference type="NCBI Taxonomy" id="2016530"/>
    <lineage>
        <taxon>Bacteria</taxon>
        <taxon>Pseudomonadati</taxon>
        <taxon>Bacteroidota</taxon>
        <taxon>Cytophagia</taxon>
        <taxon>Cytophagales</taxon>
        <taxon>Raineyaceae</taxon>
        <taxon>Raineya</taxon>
    </lineage>
</organism>
<feature type="transmembrane region" description="Helical" evidence="4">
    <location>
        <begin position="478"/>
        <end position="498"/>
    </location>
</feature>
<name>A0A2N3IAV1_9BACT</name>
<dbReference type="InterPro" id="IPR011990">
    <property type="entry name" value="TPR-like_helical_dom_sf"/>
</dbReference>
<dbReference type="RefSeq" id="WP_101359308.1">
    <property type="nucleotide sequence ID" value="NZ_NKXO01000034.1"/>
</dbReference>
<keyword evidence="5" id="KW-0732">Signal</keyword>
<feature type="chain" id="PRO_5014975601" evidence="5">
    <location>
        <begin position="24"/>
        <end position="820"/>
    </location>
</feature>
<evidence type="ECO:0000313" key="8">
    <source>
        <dbReference type="Proteomes" id="UP000233387"/>
    </source>
</evidence>
<dbReference type="SUPFAM" id="SSF48452">
    <property type="entry name" value="TPR-like"/>
    <property type="match status" value="2"/>
</dbReference>
<dbReference type="Pfam" id="PF07228">
    <property type="entry name" value="SpoIIE"/>
    <property type="match status" value="1"/>
</dbReference>
<dbReference type="Gene3D" id="3.60.40.10">
    <property type="entry name" value="PPM-type phosphatase domain"/>
    <property type="match status" value="1"/>
</dbReference>
<dbReference type="OrthoDB" id="976877at2"/>
<keyword evidence="4" id="KW-0812">Transmembrane</keyword>
<dbReference type="Proteomes" id="UP000233387">
    <property type="component" value="Unassembled WGS sequence"/>
</dbReference>